<dbReference type="PROSITE" id="PS50194">
    <property type="entry name" value="FILAMIN_REPEAT"/>
    <property type="match status" value="1"/>
</dbReference>
<organism evidence="10 11">
    <name type="scientific">Ridgeia piscesae</name>
    <name type="common">Tubeworm</name>
    <dbReference type="NCBI Taxonomy" id="27915"/>
    <lineage>
        <taxon>Eukaryota</taxon>
        <taxon>Metazoa</taxon>
        <taxon>Spiralia</taxon>
        <taxon>Lophotrochozoa</taxon>
        <taxon>Annelida</taxon>
        <taxon>Polychaeta</taxon>
        <taxon>Sedentaria</taxon>
        <taxon>Canalipalpata</taxon>
        <taxon>Sabellida</taxon>
        <taxon>Siboglinidae</taxon>
        <taxon>Ridgeia</taxon>
    </lineage>
</organism>
<evidence type="ECO:0000313" key="11">
    <source>
        <dbReference type="Proteomes" id="UP001209878"/>
    </source>
</evidence>
<dbReference type="Pfam" id="PF17170">
    <property type="entry name" value="DUF5128"/>
    <property type="match status" value="1"/>
</dbReference>
<dbReference type="Gene3D" id="2.120.10.30">
    <property type="entry name" value="TolB, C-terminal domain"/>
    <property type="match status" value="2"/>
</dbReference>
<dbReference type="PROSITE" id="PS50119">
    <property type="entry name" value="ZF_BBOX"/>
    <property type="match status" value="1"/>
</dbReference>
<reference evidence="10" key="1">
    <citation type="journal article" date="2023" name="Mol. Biol. Evol.">
        <title>Third-Generation Sequencing Reveals the Adaptive Role of the Epigenome in Three Deep-Sea Polychaetes.</title>
        <authorList>
            <person name="Perez M."/>
            <person name="Aroh O."/>
            <person name="Sun Y."/>
            <person name="Lan Y."/>
            <person name="Juniper S.K."/>
            <person name="Young C.R."/>
            <person name="Angers B."/>
            <person name="Qian P.Y."/>
        </authorList>
    </citation>
    <scope>NUCLEOTIDE SEQUENCE</scope>
    <source>
        <strain evidence="10">R07B-5</strain>
    </source>
</reference>
<evidence type="ECO:0000256" key="3">
    <source>
        <dbReference type="ARBA" id="ARBA00022771"/>
    </source>
</evidence>
<feature type="domain" description="B box-type" evidence="9">
    <location>
        <begin position="101"/>
        <end position="145"/>
    </location>
</feature>
<accession>A0AAD9PDZ5</accession>
<evidence type="ECO:0000256" key="7">
    <source>
        <dbReference type="PROSITE-ProRule" id="PRU00504"/>
    </source>
</evidence>
<dbReference type="PANTHER" id="PTHR24104">
    <property type="entry name" value="E3 UBIQUITIN-PROTEIN LIGASE NHLRC1-RELATED"/>
    <property type="match status" value="1"/>
</dbReference>
<dbReference type="SUPFAM" id="SSF101898">
    <property type="entry name" value="NHL repeat"/>
    <property type="match status" value="1"/>
</dbReference>
<dbReference type="PROSITE" id="PS00518">
    <property type="entry name" value="ZF_RING_1"/>
    <property type="match status" value="1"/>
</dbReference>
<dbReference type="PROSITE" id="PS50089">
    <property type="entry name" value="ZF_RING_2"/>
    <property type="match status" value="1"/>
</dbReference>
<dbReference type="InterPro" id="IPR011042">
    <property type="entry name" value="6-blade_b-propeller_TolB-like"/>
</dbReference>
<protein>
    <submittedName>
        <fullName evidence="10">Uncharacterized protein</fullName>
    </submittedName>
</protein>
<dbReference type="PROSITE" id="PS51125">
    <property type="entry name" value="NHL"/>
    <property type="match status" value="4"/>
</dbReference>
<evidence type="ECO:0000256" key="6">
    <source>
        <dbReference type="PROSITE-ProRule" id="PRU00087"/>
    </source>
</evidence>
<dbReference type="EMBL" id="JAODUO010000017">
    <property type="protein sequence ID" value="KAK2193096.1"/>
    <property type="molecule type" value="Genomic_DNA"/>
</dbReference>
<evidence type="ECO:0000259" key="8">
    <source>
        <dbReference type="PROSITE" id="PS50089"/>
    </source>
</evidence>
<feature type="repeat" description="Filamin" evidence="6">
    <location>
        <begin position="353"/>
        <end position="409"/>
    </location>
</feature>
<dbReference type="InterPro" id="IPR017907">
    <property type="entry name" value="Znf_RING_CS"/>
</dbReference>
<proteinExistence type="predicted"/>
<dbReference type="InterPro" id="IPR000315">
    <property type="entry name" value="Znf_B-box"/>
</dbReference>
<dbReference type="CDD" id="cd05819">
    <property type="entry name" value="NHL"/>
    <property type="match status" value="1"/>
</dbReference>
<dbReference type="Pfam" id="PF01436">
    <property type="entry name" value="NHL"/>
    <property type="match status" value="2"/>
</dbReference>
<dbReference type="GO" id="GO:0061630">
    <property type="term" value="F:ubiquitin protein ligase activity"/>
    <property type="evidence" value="ECO:0007669"/>
    <property type="project" value="TreeGrafter"/>
</dbReference>
<dbReference type="PANTHER" id="PTHR24104:SF25">
    <property type="entry name" value="PROTEIN LIN-41"/>
    <property type="match status" value="1"/>
</dbReference>
<dbReference type="GO" id="GO:0000209">
    <property type="term" value="P:protein polyubiquitination"/>
    <property type="evidence" value="ECO:0007669"/>
    <property type="project" value="TreeGrafter"/>
</dbReference>
<keyword evidence="11" id="KW-1185">Reference proteome</keyword>
<feature type="domain" description="RING-type" evidence="8">
    <location>
        <begin position="22"/>
        <end position="66"/>
    </location>
</feature>
<dbReference type="Gene3D" id="3.30.40.10">
    <property type="entry name" value="Zinc/RING finger domain, C3HC4 (zinc finger)"/>
    <property type="match status" value="1"/>
</dbReference>
<dbReference type="Proteomes" id="UP001209878">
    <property type="component" value="Unassembled WGS sequence"/>
</dbReference>
<dbReference type="InterPro" id="IPR013083">
    <property type="entry name" value="Znf_RING/FYVE/PHD"/>
</dbReference>
<dbReference type="GO" id="GO:0008270">
    <property type="term" value="F:zinc ion binding"/>
    <property type="evidence" value="ECO:0007669"/>
    <property type="project" value="UniProtKB-KW"/>
</dbReference>
<evidence type="ECO:0000256" key="1">
    <source>
        <dbReference type="ARBA" id="ARBA00022723"/>
    </source>
</evidence>
<feature type="repeat" description="NHL" evidence="7">
    <location>
        <begin position="606"/>
        <end position="649"/>
    </location>
</feature>
<dbReference type="SUPFAM" id="SSF57845">
    <property type="entry name" value="B-box zinc-binding domain"/>
    <property type="match status" value="1"/>
</dbReference>
<dbReference type="Pfam" id="PF13639">
    <property type="entry name" value="zf-RING_2"/>
    <property type="match status" value="1"/>
</dbReference>
<dbReference type="InterPro" id="IPR050952">
    <property type="entry name" value="TRIM-NHL_E3_ligases"/>
</dbReference>
<dbReference type="Gene3D" id="2.60.40.10">
    <property type="entry name" value="Immunoglobulins"/>
    <property type="match status" value="1"/>
</dbReference>
<dbReference type="Pfam" id="PF00643">
    <property type="entry name" value="zf-B_box"/>
    <property type="match status" value="1"/>
</dbReference>
<dbReference type="Gene3D" id="3.30.160.60">
    <property type="entry name" value="Classic Zinc Finger"/>
    <property type="match status" value="1"/>
</dbReference>
<evidence type="ECO:0000259" key="9">
    <source>
        <dbReference type="PROSITE" id="PS50119"/>
    </source>
</evidence>
<dbReference type="SUPFAM" id="SSF57850">
    <property type="entry name" value="RING/U-box"/>
    <property type="match status" value="1"/>
</dbReference>
<evidence type="ECO:0000256" key="5">
    <source>
        <dbReference type="PROSITE-ProRule" id="PRU00024"/>
    </source>
</evidence>
<dbReference type="InterPro" id="IPR001841">
    <property type="entry name" value="Znf_RING"/>
</dbReference>
<keyword evidence="4" id="KW-0862">Zinc</keyword>
<sequence length="698" mass="77748">MATPLRAGRRVSTENVSDLLSCSVCMEVFDDTDHLPKLLLCHHTFCVQCLIRLAKQNQFLNCPTCRHNTVLTDPPPGGLFALQTNFYIQQMRELIGDVARLKVKGCRKHSSAPLEYFCKTCEVLICKDCCSVDHRTGAGHVTQVVSLAAEEQKCLLRLEMAEGQQALISNRLYVGKLTAEIGCLTTAKDKAMDDIDKAFDRYIEVVNVRRRQLQDNLKDLYTYNSDCLQHLMDNIKAQSTSLAGLIEHCEEAIHSSNISDILAYKSKLSLKTTEVRTDRSKCIVGSNYLCFSPQESDSQYLHLVQDLGSVHMEQKLPSSVKLVEQTSFTASIFAKLVLLLHSFDGNPINDYPISIEIRDPFDDCLPNLVQYQEEGQYEVRWRPVVSGLHQVQVKFLDRCITGGNFTLTVKSNDPVSKIGGKGSEEGKMGYPRAVTVDRDDNVFVVDTGNNRIEKFDGSGTFQYSFEISSENDTYSSCGIALNRDHTVIICPEVCVDEADLASANAILQYTTDGELLSRTVCQNIMKRALSVAVDSRGHIIMADFELNTILAFDQNCRFLWQSGAPGVGPGEFNHPMFVCIGENDSIIVSDGDNHRIQVFDSSGKFMYKFGRKGSNKGEFNMPFGVTVDRHGNILVVDGSNRRIQIFKARGEFVSCIESLGDEMSAPRGIAVTSDGHVLVADRDNHCVKKYKYLHGAPL</sequence>
<dbReference type="SMART" id="SM00336">
    <property type="entry name" value="BBOX"/>
    <property type="match status" value="1"/>
</dbReference>
<dbReference type="AlphaFoldDB" id="A0AAD9PDZ5"/>
<gene>
    <name evidence="10" type="ORF">NP493_17g06059</name>
</gene>
<dbReference type="InterPro" id="IPR001258">
    <property type="entry name" value="NHL_repeat"/>
</dbReference>
<evidence type="ECO:0000256" key="2">
    <source>
        <dbReference type="ARBA" id="ARBA00022737"/>
    </source>
</evidence>
<keyword evidence="3 5" id="KW-0863">Zinc-finger</keyword>
<dbReference type="InterPro" id="IPR014756">
    <property type="entry name" value="Ig_E-set"/>
</dbReference>
<dbReference type="InterPro" id="IPR017868">
    <property type="entry name" value="Filamin/ABP280_repeat-like"/>
</dbReference>
<dbReference type="SUPFAM" id="SSF81296">
    <property type="entry name" value="E set domains"/>
    <property type="match status" value="1"/>
</dbReference>
<feature type="repeat" description="NHL" evidence="7">
    <location>
        <begin position="561"/>
        <end position="602"/>
    </location>
</feature>
<name>A0AAD9PDZ5_RIDPI</name>
<evidence type="ECO:0000313" key="10">
    <source>
        <dbReference type="EMBL" id="KAK2193096.1"/>
    </source>
</evidence>
<keyword evidence="2" id="KW-0677">Repeat</keyword>
<dbReference type="InterPro" id="IPR013783">
    <property type="entry name" value="Ig-like_fold"/>
</dbReference>
<evidence type="ECO:0000256" key="4">
    <source>
        <dbReference type="ARBA" id="ARBA00022833"/>
    </source>
</evidence>
<dbReference type="GO" id="GO:0043161">
    <property type="term" value="P:proteasome-mediated ubiquitin-dependent protein catabolic process"/>
    <property type="evidence" value="ECO:0007669"/>
    <property type="project" value="TreeGrafter"/>
</dbReference>
<comment type="caution">
    <text evidence="10">The sequence shown here is derived from an EMBL/GenBank/DDBJ whole genome shotgun (WGS) entry which is preliminary data.</text>
</comment>
<feature type="repeat" description="NHL" evidence="7">
    <location>
        <begin position="650"/>
        <end position="693"/>
    </location>
</feature>
<feature type="repeat" description="NHL" evidence="7">
    <location>
        <begin position="415"/>
        <end position="458"/>
    </location>
</feature>
<keyword evidence="1" id="KW-0479">Metal-binding</keyword>
<dbReference type="SMART" id="SM00184">
    <property type="entry name" value="RING"/>
    <property type="match status" value="1"/>
</dbReference>